<evidence type="ECO:0000313" key="4">
    <source>
        <dbReference type="Proteomes" id="UP000198994"/>
    </source>
</evidence>
<feature type="region of interest" description="Disordered" evidence="1">
    <location>
        <begin position="268"/>
        <end position="311"/>
    </location>
</feature>
<gene>
    <name evidence="3" type="ORF">SAMN04488105_10564</name>
</gene>
<feature type="compositionally biased region" description="Low complexity" evidence="1">
    <location>
        <begin position="287"/>
        <end position="296"/>
    </location>
</feature>
<dbReference type="InterPro" id="IPR011990">
    <property type="entry name" value="TPR-like_helical_dom_sf"/>
</dbReference>
<dbReference type="SUPFAM" id="SSF48452">
    <property type="entry name" value="TPR-like"/>
    <property type="match status" value="1"/>
</dbReference>
<dbReference type="AlphaFoldDB" id="A0A1G7E1G3"/>
<feature type="chain" id="PRO_5011500652" description="Tetratricopeptide repeat-containing protein" evidence="2">
    <location>
        <begin position="30"/>
        <end position="488"/>
    </location>
</feature>
<proteinExistence type="predicted"/>
<dbReference type="RefSeq" id="WP_008886569.1">
    <property type="nucleotide sequence ID" value="NZ_FNAV01000005.1"/>
</dbReference>
<organism evidence="3 4">
    <name type="scientific">Salipiger thiooxidans</name>
    <dbReference type="NCBI Taxonomy" id="282683"/>
    <lineage>
        <taxon>Bacteria</taxon>
        <taxon>Pseudomonadati</taxon>
        <taxon>Pseudomonadota</taxon>
        <taxon>Alphaproteobacteria</taxon>
        <taxon>Rhodobacterales</taxon>
        <taxon>Roseobacteraceae</taxon>
        <taxon>Salipiger</taxon>
    </lineage>
</organism>
<feature type="compositionally biased region" description="Gly residues" evidence="1">
    <location>
        <begin position="297"/>
        <end position="307"/>
    </location>
</feature>
<evidence type="ECO:0008006" key="5">
    <source>
        <dbReference type="Google" id="ProtNLM"/>
    </source>
</evidence>
<name>A0A1G7E1G3_9RHOB</name>
<evidence type="ECO:0000256" key="1">
    <source>
        <dbReference type="SAM" id="MobiDB-lite"/>
    </source>
</evidence>
<evidence type="ECO:0000256" key="2">
    <source>
        <dbReference type="SAM" id="SignalP"/>
    </source>
</evidence>
<dbReference type="Proteomes" id="UP000198994">
    <property type="component" value="Unassembled WGS sequence"/>
</dbReference>
<evidence type="ECO:0000313" key="3">
    <source>
        <dbReference type="EMBL" id="SDE57534.1"/>
    </source>
</evidence>
<dbReference type="STRING" id="282683.SAMN04488105_10564"/>
<dbReference type="EMBL" id="FNAV01000005">
    <property type="protein sequence ID" value="SDE57534.1"/>
    <property type="molecule type" value="Genomic_DNA"/>
</dbReference>
<feature type="signal peptide" evidence="2">
    <location>
        <begin position="1"/>
        <end position="29"/>
    </location>
</feature>
<accession>A0A1G7E1G3</accession>
<reference evidence="4" key="1">
    <citation type="submission" date="2016-10" db="EMBL/GenBank/DDBJ databases">
        <authorList>
            <person name="Varghese N."/>
            <person name="Submissions S."/>
        </authorList>
    </citation>
    <scope>NUCLEOTIDE SEQUENCE [LARGE SCALE GENOMIC DNA]</scope>
    <source>
        <strain evidence="4">DSM 10146</strain>
    </source>
</reference>
<sequence>MPSDMTFRTLLRPAALVMALALCPLVAAAQEPDERDLQALRFYMNENNEQAIQSELRRLQIQFPAWTPPADLDALDETVPSEAIERIYSLIADEDYAGAREAIADTGREYPDWSPSSDLLTALSLAESQSEFNQAVLAGNRQAAIRIARSTPALLSCERVNNAWQLAEQYEALGDAASALVVYRGIAGSCTDVDVLIATLEKSAASANATQLAELADTMRVRVPDAEGRLSVVENRLRAGLGADPRELPGVPLSNAPLTALEVPLAPTPEVRPSARPANLGVVPVRRSAPASTGSSSGSGSGGGGGAVSPSVARAAQAGDWQTCLALTANARAAEDISQRGWCAFNAGRPMQALRDFRSATANARNATLRRDSAYGMALTMMRLRMVNEAAAVAASTDFTYDQRLEVESEILDARGVAAYNRGEYRRAIGYFNEYERLTGRVRRDLAMLRGYAYLNSGQKAKAAAEFQRLHDQLATPETRAALSTALR</sequence>
<keyword evidence="2" id="KW-0732">Signal</keyword>
<protein>
    <recommendedName>
        <fullName evidence="5">Tetratricopeptide repeat-containing protein</fullName>
    </recommendedName>
</protein>
<dbReference type="Gene3D" id="1.25.40.10">
    <property type="entry name" value="Tetratricopeptide repeat domain"/>
    <property type="match status" value="1"/>
</dbReference>
<keyword evidence="4" id="KW-1185">Reference proteome</keyword>